<dbReference type="EMBL" id="MH631454">
    <property type="protein sequence ID" value="AXY84947.1"/>
    <property type="molecule type" value="Genomic_DNA"/>
</dbReference>
<reference evidence="1" key="1">
    <citation type="submission" date="2018-07" db="EMBL/GenBank/DDBJ databases">
        <title>Complete genome of Salmonella siphophage Sw2.</title>
        <authorList>
            <person name="Nguyen Q.X."/>
            <person name="Xie Y."/>
            <person name="Liu M."/>
            <person name="Gill J."/>
        </authorList>
    </citation>
    <scope>NUCLEOTIDE SEQUENCE [LARGE SCALE GENOMIC DNA]</scope>
</reference>
<evidence type="ECO:0000313" key="2">
    <source>
        <dbReference type="Proteomes" id="UP000262764"/>
    </source>
</evidence>
<keyword evidence="2" id="KW-1185">Reference proteome</keyword>
<protein>
    <submittedName>
        <fullName evidence="1">Uncharacterized protein</fullName>
    </submittedName>
</protein>
<sequence length="54" mass="6004">MCEFGEKCESDEVFGGTMEGAAVVVLQHRFAAFLGIMWDVLARIEISGDKAKFY</sequence>
<name>A0A385IND7_9CAUD</name>
<accession>A0A385IND7</accession>
<dbReference type="Proteomes" id="UP000262764">
    <property type="component" value="Segment"/>
</dbReference>
<evidence type="ECO:0000313" key="1">
    <source>
        <dbReference type="EMBL" id="AXY84947.1"/>
    </source>
</evidence>
<proteinExistence type="predicted"/>
<gene>
    <name evidence="1" type="ORF">CPT_Sw2_016</name>
</gene>
<organism evidence="1 2">
    <name type="scientific">Salmonella phage Sw2</name>
    <dbReference type="NCBI Taxonomy" id="2316014"/>
    <lineage>
        <taxon>Viruses</taxon>
        <taxon>Duplodnaviria</taxon>
        <taxon>Heunggongvirae</taxon>
        <taxon>Uroviricota</taxon>
        <taxon>Caudoviricetes</taxon>
        <taxon>Demerecviridae</taxon>
        <taxon>Markadamsvirinae</taxon>
        <taxon>Epseptimavirus</taxon>
        <taxon>Epseptimavirus Sw2</taxon>
    </lineage>
</organism>